<name>A0A939HKF0_9PROT</name>
<comment type="caution">
    <text evidence="1">The sequence shown here is derived from an EMBL/GenBank/DDBJ whole genome shotgun (WGS) entry which is preliminary data.</text>
</comment>
<dbReference type="InterPro" id="IPR025127">
    <property type="entry name" value="DUF4054"/>
</dbReference>
<dbReference type="AlphaFoldDB" id="A0A939HKF0"/>
<gene>
    <name evidence="1" type="ORF">J2D77_12915</name>
</gene>
<sequence>MSGSASPVPGAGPPGVVVFDYGAWSALYPTLAANVDTAQAQGYFDLACLYLDNTPASTVRDLNGRAALLGLLVAHLASLALPQSQGGAGGLVGRVSEATRGSVSVKTEFATLSERAAWFGQTQYGASFWAATRGLRQARYVPGLPQRPAIWP</sequence>
<dbReference type="Proteomes" id="UP000664073">
    <property type="component" value="Unassembled WGS sequence"/>
</dbReference>
<accession>A0A939HKF0</accession>
<dbReference type="EMBL" id="JAFVMH010000007">
    <property type="protein sequence ID" value="MBO1326053.1"/>
    <property type="molecule type" value="Genomic_DNA"/>
</dbReference>
<proteinExistence type="predicted"/>
<organism evidence="1 2">
    <name type="scientific">Acetobacter garciniae</name>
    <dbReference type="NCBI Taxonomy" id="2817435"/>
    <lineage>
        <taxon>Bacteria</taxon>
        <taxon>Pseudomonadati</taxon>
        <taxon>Pseudomonadota</taxon>
        <taxon>Alphaproteobacteria</taxon>
        <taxon>Acetobacterales</taxon>
        <taxon>Acetobacteraceae</taxon>
        <taxon>Acetobacter</taxon>
    </lineage>
</organism>
<evidence type="ECO:0000313" key="2">
    <source>
        <dbReference type="Proteomes" id="UP000664073"/>
    </source>
</evidence>
<dbReference type="RefSeq" id="WP_207846742.1">
    <property type="nucleotide sequence ID" value="NZ_JAFVMH010000007.1"/>
</dbReference>
<evidence type="ECO:0000313" key="1">
    <source>
        <dbReference type="EMBL" id="MBO1326053.1"/>
    </source>
</evidence>
<reference evidence="1" key="1">
    <citation type="submission" date="2021-03" db="EMBL/GenBank/DDBJ databases">
        <title>The complete genome sequence of Acetobacter sp. TBRC 12339.</title>
        <authorList>
            <person name="Charoenyingcharoen P."/>
            <person name="Yukphan P."/>
        </authorList>
    </citation>
    <scope>NUCLEOTIDE SEQUENCE</scope>
    <source>
        <strain evidence="1">TBRC 12339</strain>
    </source>
</reference>
<dbReference type="Pfam" id="PF13262">
    <property type="entry name" value="DUF4054"/>
    <property type="match status" value="1"/>
</dbReference>
<protein>
    <submittedName>
        <fullName evidence="1">DUF4054 domain-containing protein</fullName>
    </submittedName>
</protein>
<keyword evidence="2" id="KW-1185">Reference proteome</keyword>